<protein>
    <submittedName>
        <fullName evidence="1">Uncharacterized protein</fullName>
    </submittedName>
</protein>
<accession>A0A2P2PWP8</accession>
<reference evidence="1" key="1">
    <citation type="submission" date="2018-02" db="EMBL/GenBank/DDBJ databases">
        <title>Rhizophora mucronata_Transcriptome.</title>
        <authorList>
            <person name="Meera S.P."/>
            <person name="Sreeshan A."/>
            <person name="Augustine A."/>
        </authorList>
    </citation>
    <scope>NUCLEOTIDE SEQUENCE</scope>
    <source>
        <tissue evidence="1">Leaf</tissue>
    </source>
</reference>
<sequence>MLNLFWHGQKPIHADESTVHRISLPLHTILKVV</sequence>
<dbReference type="AlphaFoldDB" id="A0A2P2PWP8"/>
<dbReference type="EMBL" id="GGEC01078702">
    <property type="protein sequence ID" value="MBX59186.1"/>
    <property type="molecule type" value="Transcribed_RNA"/>
</dbReference>
<organism evidence="1">
    <name type="scientific">Rhizophora mucronata</name>
    <name type="common">Asiatic mangrove</name>
    <dbReference type="NCBI Taxonomy" id="61149"/>
    <lineage>
        <taxon>Eukaryota</taxon>
        <taxon>Viridiplantae</taxon>
        <taxon>Streptophyta</taxon>
        <taxon>Embryophyta</taxon>
        <taxon>Tracheophyta</taxon>
        <taxon>Spermatophyta</taxon>
        <taxon>Magnoliopsida</taxon>
        <taxon>eudicotyledons</taxon>
        <taxon>Gunneridae</taxon>
        <taxon>Pentapetalae</taxon>
        <taxon>rosids</taxon>
        <taxon>fabids</taxon>
        <taxon>Malpighiales</taxon>
        <taxon>Rhizophoraceae</taxon>
        <taxon>Rhizophora</taxon>
    </lineage>
</organism>
<proteinExistence type="predicted"/>
<evidence type="ECO:0000313" key="1">
    <source>
        <dbReference type="EMBL" id="MBX59186.1"/>
    </source>
</evidence>
<name>A0A2P2PWP8_RHIMU</name>